<dbReference type="InterPro" id="IPR039776">
    <property type="entry name" value="Pds5"/>
</dbReference>
<evidence type="ECO:0000256" key="1">
    <source>
        <dbReference type="ARBA" id="ARBA00004123"/>
    </source>
</evidence>
<feature type="region of interest" description="Disordered" evidence="6">
    <location>
        <begin position="1078"/>
        <end position="1151"/>
    </location>
</feature>
<dbReference type="PANTHER" id="PTHR12663:SF0">
    <property type="entry name" value="PRECOCIOUS DISSOCIATION OF SISTERS 5, ISOFORM A"/>
    <property type="match status" value="1"/>
</dbReference>
<feature type="region of interest" description="Disordered" evidence="6">
    <location>
        <begin position="1222"/>
        <end position="1253"/>
    </location>
</feature>
<reference evidence="9" key="2">
    <citation type="submission" date="2012-11" db="EMBL/GenBank/DDBJ databases">
        <authorList>
            <person name="Kuo A."/>
            <person name="Curtis B.A."/>
            <person name="Tanifuji G."/>
            <person name="Burki F."/>
            <person name="Gruber A."/>
            <person name="Irimia M."/>
            <person name="Maruyama S."/>
            <person name="Arias M.C."/>
            <person name="Ball S.G."/>
            <person name="Gile G.H."/>
            <person name="Hirakawa Y."/>
            <person name="Hopkins J.F."/>
            <person name="Rensing S.A."/>
            <person name="Schmutz J."/>
            <person name="Symeonidi A."/>
            <person name="Elias M."/>
            <person name="Eveleigh R.J."/>
            <person name="Herman E.K."/>
            <person name="Klute M.J."/>
            <person name="Nakayama T."/>
            <person name="Obornik M."/>
            <person name="Reyes-Prieto A."/>
            <person name="Armbrust E.V."/>
            <person name="Aves S.J."/>
            <person name="Beiko R.G."/>
            <person name="Coutinho P."/>
            <person name="Dacks J.B."/>
            <person name="Durnford D.G."/>
            <person name="Fast N.M."/>
            <person name="Green B.R."/>
            <person name="Grisdale C."/>
            <person name="Hempe F."/>
            <person name="Henrissat B."/>
            <person name="Hoppner M.P."/>
            <person name="Ishida K.-I."/>
            <person name="Kim E."/>
            <person name="Koreny L."/>
            <person name="Kroth P.G."/>
            <person name="Liu Y."/>
            <person name="Malik S.-B."/>
            <person name="Maier U.G."/>
            <person name="McRose D."/>
            <person name="Mock T."/>
            <person name="Neilson J.A."/>
            <person name="Onodera N.T."/>
            <person name="Poole A.M."/>
            <person name="Pritham E.J."/>
            <person name="Richards T.A."/>
            <person name="Rocap G."/>
            <person name="Roy S.W."/>
            <person name="Sarai C."/>
            <person name="Schaack S."/>
            <person name="Shirato S."/>
            <person name="Slamovits C.H."/>
            <person name="Spencer D.F."/>
            <person name="Suzuki S."/>
            <person name="Worden A.Z."/>
            <person name="Zauner S."/>
            <person name="Barry K."/>
            <person name="Bell C."/>
            <person name="Bharti A.K."/>
            <person name="Crow J.A."/>
            <person name="Grimwood J."/>
            <person name="Kramer R."/>
            <person name="Lindquist E."/>
            <person name="Lucas S."/>
            <person name="Salamov A."/>
            <person name="McFadden G.I."/>
            <person name="Lane C.E."/>
            <person name="Keeling P.J."/>
            <person name="Gray M.W."/>
            <person name="Grigoriev I.V."/>
            <person name="Archibald J.M."/>
        </authorList>
    </citation>
    <scope>NUCLEOTIDE SEQUENCE</scope>
    <source>
        <strain evidence="9">CCMP2712</strain>
    </source>
</reference>
<keyword evidence="5" id="KW-0131">Cell cycle</keyword>
<dbReference type="OrthoDB" id="200660at2759"/>
<keyword evidence="3" id="KW-0498">Mitosis</keyword>
<feature type="compositionally biased region" description="Basic and acidic residues" evidence="6">
    <location>
        <begin position="1902"/>
        <end position="1912"/>
    </location>
</feature>
<feature type="compositionally biased region" description="Basic and acidic residues" evidence="6">
    <location>
        <begin position="1574"/>
        <end position="1593"/>
    </location>
</feature>
<feature type="compositionally biased region" description="Basic and acidic residues" evidence="6">
    <location>
        <begin position="1704"/>
        <end position="1715"/>
    </location>
</feature>
<evidence type="ECO:0000256" key="4">
    <source>
        <dbReference type="ARBA" id="ARBA00023242"/>
    </source>
</evidence>
<feature type="compositionally biased region" description="Acidic residues" evidence="6">
    <location>
        <begin position="1438"/>
        <end position="1447"/>
    </location>
</feature>
<dbReference type="KEGG" id="gtt:GUITHDRAFT_107481"/>
<dbReference type="EMBL" id="JH992993">
    <property type="protein sequence ID" value="EKX46703.1"/>
    <property type="molecule type" value="Genomic_DNA"/>
</dbReference>
<gene>
    <name evidence="7" type="ORF">GUITHDRAFT_107481</name>
</gene>
<comment type="subcellular location">
    <subcellularLocation>
        <location evidence="1">Nucleus</location>
    </subcellularLocation>
</comment>
<dbReference type="PANTHER" id="PTHR12663">
    <property type="entry name" value="ANDROGEN INDUCED INHIBITOR OF PROLIFERATION AS3 / PDS5-RELATED"/>
    <property type="match status" value="1"/>
</dbReference>
<keyword evidence="2" id="KW-0132">Cell division</keyword>
<reference evidence="8" key="3">
    <citation type="submission" date="2015-06" db="UniProtKB">
        <authorList>
            <consortium name="EnsemblProtists"/>
        </authorList>
    </citation>
    <scope>IDENTIFICATION</scope>
</reference>
<evidence type="ECO:0000256" key="3">
    <source>
        <dbReference type="ARBA" id="ARBA00022776"/>
    </source>
</evidence>
<dbReference type="PaxDb" id="55529-EKX46703"/>
<protein>
    <submittedName>
        <fullName evidence="7 8">Uncharacterized protein</fullName>
    </submittedName>
</protein>
<dbReference type="InterPro" id="IPR011989">
    <property type="entry name" value="ARM-like"/>
</dbReference>
<feature type="compositionally biased region" description="Polar residues" evidence="6">
    <location>
        <begin position="1113"/>
        <end position="1130"/>
    </location>
</feature>
<feature type="compositionally biased region" description="Low complexity" evidence="6">
    <location>
        <begin position="1360"/>
        <end position="1395"/>
    </location>
</feature>
<feature type="compositionally biased region" description="Low complexity" evidence="6">
    <location>
        <begin position="1340"/>
        <end position="1350"/>
    </location>
</feature>
<evidence type="ECO:0000256" key="2">
    <source>
        <dbReference type="ARBA" id="ARBA00022618"/>
    </source>
</evidence>
<dbReference type="EnsemblProtists" id="EKX46703">
    <property type="protein sequence ID" value="EKX46703"/>
    <property type="gene ID" value="GUITHDRAFT_107481"/>
</dbReference>
<dbReference type="Gene3D" id="1.25.10.10">
    <property type="entry name" value="Leucine-rich Repeat Variant"/>
    <property type="match status" value="2"/>
</dbReference>
<sequence>MSKSASRSVHSKEAALQPDFLDRQLGNSELIKRLKVATEVLEAYGDEDEIVEQAKREIGQLSSSLGEDWLVEHKNKDVRLLVACALADVLRIYAPDPPYEEQICADIMKLFIKILRDFENPDMNTQHPSYSIHFYLLERLSTISIFSIIPELIGFRDELMLELTKAAYTLVGNMPNHSSASKVTEHLTSILCSVIEETEYHEIQLLDLVVGALCQHEKKENPNEAVYELSTVAPRVLTQVLPAYTEDLTMEDPSLRIKAVKLLGAIFSVGTFQLDFSQVFTEFKRRTFDKDPDVRKSMASVIHHLVSKRPELSKAFMEESWVANGDERDAPMRLLVIDSDEGVRCESVSAVFDLSLSNPETIPTEFLKYVSERVMDKKASVRKKALEGLANLWQKYCAPYKYFDLTNASEQRYAWIPSKILSISTLDQESRVHALHCLENICLNEENIGRPSHDLALDFFCLLDHKGKDQMFNLLRSKHLFLENFLKFSQLQTKSSMEIDEDENDKTEESLISKISSSFADPSAASEAIMKLRDIKTGKIWENLEVMAKQSKTAEEFKKLHDDVMKKLGPRNPVSGFMKTLLSKLIDNHFGITFIQNVLKCLQHDDSDMVLRAKKGLPVLAVQAKIFATMFSNEEAILESLLMKSPTEDPEILEYLLKITSETGKDLHRLRKNKSFLSKLENYCSHDSWMVAKYAIRSLLSLKESFSADGKKFVDNCVKALNFGPGLPSTLRVLVEVLKVHPELSPSIETTIEKFVVKKLLHAPSNHSSSKKDRNIHMQARVQGIKLISIYLSHGDLETEVAETLLDHIQNIIQEQGEVSTDRSTAKPDRATLRLVAGSCLIKIAKSMLDLFPPQAFLTLSRLLNDEDSKVKSTILKKLYKGTAKQQGKLPFYYASMFAMVANDTDSNVVDQGKSYLRNVVLLMNRLKTHTGKANLSILPERILPWLIFMLVLHEEYTNPEVESTTASMCFKKCLEFYLSAISQLPADDQNTSAILQIFEYVRKCSIPMDLAGDVPGSILTRNVGLITEVGQRLLIKIGLNRKHGTKGFAGSLQRLVDSKIFREGDQAVPNDSYGVDYTLQSRKANPKKRISSSKDDTVKESDDETSEPFDMSSPQTKRNRKSAGSTKNLSVDDEAPDPEDDVPEQVKYASSSRQIAVGAVVEAEMKNPHTGKLEWLKGKIIKVNAKKKTFDLHFEVTSSDEQGDWTETYKFGEEGKEWRWPLETPSQPRGGLQTRDRLTPAQSPDKRVKASEDNIEETAKKIAVGAMVEAEMENPHTGKLEWLKGKIIKVNAKKKTFDLHFEVTSSDEQGDWTETYKFGEEGKEWRWPAKHLHAPPSPEKSSPSVPMKKAPSRLSGATPPVKSPASSVKSPASSVKSPASSVKSPASSFKSPASGVKAELKTTKSSSLSSAHSSKQSDKKARSDSKPSTPRISAPFDIDDDEDDGDALPFSKKETPVKLSPNPASSRSKAMTPVKGRASASHDLSGTAWDKAINRLKNTKAMDDRDSGSKRLNADATGVDYGQVAHLVYHAILNSLRSVQNEQSDEVENVVVAMKPASSSSPSSLQSANSMAEKAHVRLKGSQERSEQKENSHPNQVQKVSKCGKVKSSSILALCDAARDVETNLSASLEGNAKDGENASQDFFLPDLLSRLEEEAPRSQLLEMAEIFLKDQEQQGEAPAPCQANKKRVHQRKENHAGVSQTSERRSSQEKEQDLSCPAQEGGAGDQLNSSKNTSISTIPDTSLPVDLSHMRSLRSCGRNASAESSMEANESSRNSAEKSEEAAGKRKKNPPGLQKNASLQMLLIRIVATVLPFGYGRVRWGWEEVAQRFNHEKSTHAKFSQAKNVSGQLCREVWLRILSSWQAGEALELEEYPDVDPKEWDRCISEIEQVLKPQKCKKSSNSDKGVKEHEREEEDKDMEDAAESHKLKKLRSDEHGDHQVEPGAKKVKTSHPPSPPGLGSPQRSHGGDSKDQVEESFATEGDTTITTHGATSPRSPAIDVSPISLAYERGNLTSQNPYSLLAQRNHARAGETPESIPASSSRHASTSDRRERREGGVTAELLALEQEKFAFYKKVEEEKLEIMRKEAESRMALEREMQHKVLERFGEMLKTLQQSLTPRSL</sequence>
<dbReference type="GeneID" id="17303463"/>
<dbReference type="STRING" id="905079.L1JDT7"/>
<dbReference type="GO" id="GO:0005634">
    <property type="term" value="C:nucleus"/>
    <property type="evidence" value="ECO:0007669"/>
    <property type="project" value="UniProtKB-SubCell"/>
</dbReference>
<feature type="compositionally biased region" description="Acidic residues" evidence="6">
    <location>
        <begin position="1913"/>
        <end position="1923"/>
    </location>
</feature>
<dbReference type="GO" id="GO:0007064">
    <property type="term" value="P:mitotic sister chromatid cohesion"/>
    <property type="evidence" value="ECO:0007669"/>
    <property type="project" value="InterPro"/>
</dbReference>
<evidence type="ECO:0000313" key="8">
    <source>
        <dbReference type="EnsemblProtists" id="EKX46703"/>
    </source>
</evidence>
<dbReference type="SUPFAM" id="SSF48371">
    <property type="entry name" value="ARM repeat"/>
    <property type="match status" value="1"/>
</dbReference>
<feature type="compositionally biased region" description="Basic and acidic residues" evidence="6">
    <location>
        <begin position="1777"/>
        <end position="1786"/>
    </location>
</feature>
<dbReference type="eggNOG" id="KOG1525">
    <property type="taxonomic scope" value="Eukaryota"/>
</dbReference>
<organism evidence="7">
    <name type="scientific">Guillardia theta (strain CCMP2712)</name>
    <name type="common">Cryptophyte</name>
    <dbReference type="NCBI Taxonomy" id="905079"/>
    <lineage>
        <taxon>Eukaryota</taxon>
        <taxon>Cryptophyceae</taxon>
        <taxon>Pyrenomonadales</taxon>
        <taxon>Geminigeraceae</taxon>
        <taxon>Guillardia</taxon>
    </lineage>
</organism>
<feature type="compositionally biased region" description="Acidic residues" evidence="6">
    <location>
        <begin position="1132"/>
        <end position="1144"/>
    </location>
</feature>
<dbReference type="Pfam" id="PF20168">
    <property type="entry name" value="PDS5"/>
    <property type="match status" value="1"/>
</dbReference>
<proteinExistence type="predicted"/>
<evidence type="ECO:0000256" key="6">
    <source>
        <dbReference type="SAM" id="MobiDB-lite"/>
    </source>
</evidence>
<dbReference type="GO" id="GO:0000785">
    <property type="term" value="C:chromatin"/>
    <property type="evidence" value="ECO:0007669"/>
    <property type="project" value="TreeGrafter"/>
</dbReference>
<dbReference type="GO" id="GO:0051301">
    <property type="term" value="P:cell division"/>
    <property type="evidence" value="ECO:0007669"/>
    <property type="project" value="UniProtKB-KW"/>
</dbReference>
<dbReference type="RefSeq" id="XP_005833683.1">
    <property type="nucleotide sequence ID" value="XM_005833626.1"/>
</dbReference>
<feature type="region of interest" description="Disordered" evidence="6">
    <location>
        <begin position="1328"/>
        <end position="1490"/>
    </location>
</feature>
<dbReference type="Proteomes" id="UP000011087">
    <property type="component" value="Unassembled WGS sequence"/>
</dbReference>
<dbReference type="InterPro" id="IPR016024">
    <property type="entry name" value="ARM-type_fold"/>
</dbReference>
<feature type="compositionally biased region" description="Low complexity" evidence="6">
    <location>
        <begin position="1558"/>
        <end position="1573"/>
    </location>
</feature>
<feature type="compositionally biased region" description="Low complexity" evidence="6">
    <location>
        <begin position="1404"/>
        <end position="1415"/>
    </location>
</feature>
<feature type="compositionally biased region" description="Basic and acidic residues" evidence="6">
    <location>
        <begin position="1235"/>
        <end position="1253"/>
    </location>
</feature>
<reference evidence="7 9" key="1">
    <citation type="journal article" date="2012" name="Nature">
        <title>Algal genomes reveal evolutionary mosaicism and the fate of nucleomorphs.</title>
        <authorList>
            <consortium name="DOE Joint Genome Institute"/>
            <person name="Curtis B.A."/>
            <person name="Tanifuji G."/>
            <person name="Burki F."/>
            <person name="Gruber A."/>
            <person name="Irimia M."/>
            <person name="Maruyama S."/>
            <person name="Arias M.C."/>
            <person name="Ball S.G."/>
            <person name="Gile G.H."/>
            <person name="Hirakawa Y."/>
            <person name="Hopkins J.F."/>
            <person name="Kuo A."/>
            <person name="Rensing S.A."/>
            <person name="Schmutz J."/>
            <person name="Symeonidi A."/>
            <person name="Elias M."/>
            <person name="Eveleigh R.J."/>
            <person name="Herman E.K."/>
            <person name="Klute M.J."/>
            <person name="Nakayama T."/>
            <person name="Obornik M."/>
            <person name="Reyes-Prieto A."/>
            <person name="Armbrust E.V."/>
            <person name="Aves S.J."/>
            <person name="Beiko R.G."/>
            <person name="Coutinho P."/>
            <person name="Dacks J.B."/>
            <person name="Durnford D.G."/>
            <person name="Fast N.M."/>
            <person name="Green B.R."/>
            <person name="Grisdale C.J."/>
            <person name="Hempel F."/>
            <person name="Henrissat B."/>
            <person name="Hoppner M.P."/>
            <person name="Ishida K."/>
            <person name="Kim E."/>
            <person name="Koreny L."/>
            <person name="Kroth P.G."/>
            <person name="Liu Y."/>
            <person name="Malik S.B."/>
            <person name="Maier U.G."/>
            <person name="McRose D."/>
            <person name="Mock T."/>
            <person name="Neilson J.A."/>
            <person name="Onodera N.T."/>
            <person name="Poole A.M."/>
            <person name="Pritham E.J."/>
            <person name="Richards T.A."/>
            <person name="Rocap G."/>
            <person name="Roy S.W."/>
            <person name="Sarai C."/>
            <person name="Schaack S."/>
            <person name="Shirato S."/>
            <person name="Slamovits C.H."/>
            <person name="Spencer D.F."/>
            <person name="Suzuki S."/>
            <person name="Worden A.Z."/>
            <person name="Zauner S."/>
            <person name="Barry K."/>
            <person name="Bell C."/>
            <person name="Bharti A.K."/>
            <person name="Crow J.A."/>
            <person name="Grimwood J."/>
            <person name="Kramer R."/>
            <person name="Lindquist E."/>
            <person name="Lucas S."/>
            <person name="Salamov A."/>
            <person name="McFadden G.I."/>
            <person name="Lane C.E."/>
            <person name="Keeling P.J."/>
            <person name="Gray M.W."/>
            <person name="Grigoriev I.V."/>
            <person name="Archibald J.M."/>
        </authorList>
    </citation>
    <scope>NUCLEOTIDE SEQUENCE</scope>
    <source>
        <strain evidence="7 9">CCMP2712</strain>
    </source>
</reference>
<keyword evidence="9" id="KW-1185">Reference proteome</keyword>
<feature type="region of interest" description="Disordered" evidence="6">
    <location>
        <begin position="2022"/>
        <end position="2057"/>
    </location>
</feature>
<accession>L1JDT7</accession>
<feature type="compositionally biased region" description="Polar residues" evidence="6">
    <location>
        <begin position="1983"/>
        <end position="1996"/>
    </location>
</feature>
<dbReference type="HOGENOM" id="CLU_232103_0_0_1"/>
<feature type="compositionally biased region" description="Basic and acidic residues" evidence="6">
    <location>
        <begin position="1416"/>
        <end position="1426"/>
    </location>
</feature>
<evidence type="ECO:0000313" key="9">
    <source>
        <dbReference type="Proteomes" id="UP000011087"/>
    </source>
</evidence>
<feature type="region of interest" description="Disordered" evidence="6">
    <location>
        <begin position="1674"/>
        <end position="1795"/>
    </location>
</feature>
<dbReference type="GO" id="GO:0006281">
    <property type="term" value="P:DNA repair"/>
    <property type="evidence" value="ECO:0007669"/>
    <property type="project" value="TreeGrafter"/>
</dbReference>
<feature type="region of interest" description="Disordered" evidence="6">
    <location>
        <begin position="1896"/>
        <end position="1999"/>
    </location>
</feature>
<feature type="compositionally biased region" description="Basic and acidic residues" evidence="6">
    <location>
        <begin position="2047"/>
        <end position="2057"/>
    </location>
</feature>
<feature type="compositionally biased region" description="Low complexity" evidence="6">
    <location>
        <begin position="1761"/>
        <end position="1776"/>
    </location>
</feature>
<evidence type="ECO:0000256" key="5">
    <source>
        <dbReference type="ARBA" id="ARBA00023306"/>
    </source>
</evidence>
<feature type="compositionally biased region" description="Basic and acidic residues" evidence="6">
    <location>
        <begin position="1924"/>
        <end position="1946"/>
    </location>
</feature>
<feature type="compositionally biased region" description="Polar residues" evidence="6">
    <location>
        <begin position="1728"/>
        <end position="1742"/>
    </location>
</feature>
<keyword evidence="4" id="KW-0539">Nucleus</keyword>
<name>L1JDT7_GUITC</name>
<feature type="region of interest" description="Disordered" evidence="6">
    <location>
        <begin position="1556"/>
        <end position="1603"/>
    </location>
</feature>
<evidence type="ECO:0000313" key="7">
    <source>
        <dbReference type="EMBL" id="EKX46703.1"/>
    </source>
</evidence>